<dbReference type="SUPFAM" id="SSF53335">
    <property type="entry name" value="S-adenosyl-L-methionine-dependent methyltransferases"/>
    <property type="match status" value="1"/>
</dbReference>
<organism evidence="2 3">
    <name type="scientific">Pontixanthobacter gangjinensis</name>
    <dbReference type="NCBI Taxonomy" id="1028742"/>
    <lineage>
        <taxon>Bacteria</taxon>
        <taxon>Pseudomonadati</taxon>
        <taxon>Pseudomonadota</taxon>
        <taxon>Alphaproteobacteria</taxon>
        <taxon>Sphingomonadales</taxon>
        <taxon>Erythrobacteraceae</taxon>
        <taxon>Pontixanthobacter</taxon>
    </lineage>
</organism>
<reference evidence="2 3" key="1">
    <citation type="submission" date="2019-12" db="EMBL/GenBank/DDBJ databases">
        <title>Genomic-based taxomic classification of the family Erythrobacteraceae.</title>
        <authorList>
            <person name="Xu L."/>
        </authorList>
    </citation>
    <scope>NUCLEOTIDE SEQUENCE [LARGE SCALE GENOMIC DNA]</scope>
    <source>
        <strain evidence="2 3">JCM 17802</strain>
    </source>
</reference>
<evidence type="ECO:0000259" key="1">
    <source>
        <dbReference type="Pfam" id="PF05050"/>
    </source>
</evidence>
<dbReference type="GO" id="GO:0008168">
    <property type="term" value="F:methyltransferase activity"/>
    <property type="evidence" value="ECO:0007669"/>
    <property type="project" value="UniProtKB-KW"/>
</dbReference>
<name>A0A6I4SJ81_9SPHN</name>
<keyword evidence="2" id="KW-0489">Methyltransferase</keyword>
<dbReference type="NCBIfam" id="TIGR01444">
    <property type="entry name" value="fkbM_fam"/>
    <property type="match status" value="1"/>
</dbReference>
<gene>
    <name evidence="2" type="ORF">GRI36_01990</name>
</gene>
<dbReference type="InterPro" id="IPR006342">
    <property type="entry name" value="FkbM_mtfrase"/>
</dbReference>
<dbReference type="InterPro" id="IPR029063">
    <property type="entry name" value="SAM-dependent_MTases_sf"/>
</dbReference>
<dbReference type="EMBL" id="WTYS01000001">
    <property type="protein sequence ID" value="MXO55644.1"/>
    <property type="molecule type" value="Genomic_DNA"/>
</dbReference>
<accession>A0A6I4SJ81</accession>
<keyword evidence="2" id="KW-0808">Transferase</keyword>
<sequence>MSIRKTLKSSLRSALVNPVIGSVALPIAKALPGENWKKRLPVAKPLSKLDLEGDGEIVLARPDRCHVAQELYWGGGKLDTGQDRLALQAALAFARHSSVFLDIGSYTGLFALAAARANPEIQAYAYEIVGENYLLLWENVLHNDLGARVQPHLVAVGGENGELRIPFAQSSGQLASSVDISWSTDHGVTVPMRRLDDLHLDLEGEVSLKIDVEGFEMEVFDGAQQFLAKYKPDMVCEVLRRAKRVPEMMEMLKSHGYRWFHIQEDGFARRDIITADKFRRDWMFSCKSDEELAKMGLTLID</sequence>
<dbReference type="PANTHER" id="PTHR34203">
    <property type="entry name" value="METHYLTRANSFERASE, FKBM FAMILY PROTEIN"/>
    <property type="match status" value="1"/>
</dbReference>
<dbReference type="OrthoDB" id="5679686at2"/>
<dbReference type="RefSeq" id="WP_160596944.1">
    <property type="nucleotide sequence ID" value="NZ_WTYS01000001.1"/>
</dbReference>
<dbReference type="Proteomes" id="UP000468943">
    <property type="component" value="Unassembled WGS sequence"/>
</dbReference>
<dbReference type="GO" id="GO:0032259">
    <property type="term" value="P:methylation"/>
    <property type="evidence" value="ECO:0007669"/>
    <property type="project" value="UniProtKB-KW"/>
</dbReference>
<comment type="caution">
    <text evidence="2">The sequence shown here is derived from an EMBL/GenBank/DDBJ whole genome shotgun (WGS) entry which is preliminary data.</text>
</comment>
<feature type="domain" description="Methyltransferase FkbM" evidence="1">
    <location>
        <begin position="117"/>
        <end position="258"/>
    </location>
</feature>
<dbReference type="InterPro" id="IPR052514">
    <property type="entry name" value="SAM-dependent_MTase"/>
</dbReference>
<keyword evidence="3" id="KW-1185">Reference proteome</keyword>
<dbReference type="PANTHER" id="PTHR34203:SF15">
    <property type="entry name" value="SLL1173 PROTEIN"/>
    <property type="match status" value="1"/>
</dbReference>
<proteinExistence type="predicted"/>
<protein>
    <submittedName>
        <fullName evidence="2">FkbM family methyltransferase</fullName>
    </submittedName>
</protein>
<evidence type="ECO:0000313" key="2">
    <source>
        <dbReference type="EMBL" id="MXO55644.1"/>
    </source>
</evidence>
<dbReference type="AlphaFoldDB" id="A0A6I4SJ81"/>
<evidence type="ECO:0000313" key="3">
    <source>
        <dbReference type="Proteomes" id="UP000468943"/>
    </source>
</evidence>
<dbReference type="Gene3D" id="3.40.50.150">
    <property type="entry name" value="Vaccinia Virus protein VP39"/>
    <property type="match status" value="1"/>
</dbReference>
<dbReference type="Pfam" id="PF05050">
    <property type="entry name" value="Methyltransf_21"/>
    <property type="match status" value="1"/>
</dbReference>